<dbReference type="Proteomes" id="UP001143307">
    <property type="component" value="Unassembled WGS sequence"/>
</dbReference>
<evidence type="ECO:0000313" key="2">
    <source>
        <dbReference type="EMBL" id="MCX2975449.1"/>
    </source>
</evidence>
<dbReference type="EMBL" id="SHNP01000008">
    <property type="protein sequence ID" value="MCX2975449.1"/>
    <property type="molecule type" value="Genomic_DNA"/>
</dbReference>
<dbReference type="Pfam" id="PF00111">
    <property type="entry name" value="Fer2"/>
    <property type="match status" value="1"/>
</dbReference>
<dbReference type="Gene3D" id="3.10.20.30">
    <property type="match status" value="1"/>
</dbReference>
<dbReference type="InterPro" id="IPR006058">
    <property type="entry name" value="2Fe2S_fd_BS"/>
</dbReference>
<accession>A0ABT3T1Q1</accession>
<gene>
    <name evidence="2" type="ORF">EYC87_17860</name>
</gene>
<sequence>MTYTITITDTEETFSCRETQHLLAGMMQLGKKGIPIGCRGGGCGVCKIHILSGTYETKKMSRVRITEQEENAGTLLACRVFPKSDIQLQVLGHLNDAVNTTKA</sequence>
<reference evidence="2" key="1">
    <citation type="submission" date="2019-02" db="EMBL/GenBank/DDBJ databases">
        <authorList>
            <person name="Li S.-H."/>
        </authorList>
    </citation>
    <scope>NUCLEOTIDE SEQUENCE</scope>
    <source>
        <strain evidence="2">IMCC8485</strain>
    </source>
</reference>
<keyword evidence="3" id="KW-1185">Reference proteome</keyword>
<dbReference type="InterPro" id="IPR012675">
    <property type="entry name" value="Beta-grasp_dom_sf"/>
</dbReference>
<dbReference type="RefSeq" id="WP_279254089.1">
    <property type="nucleotide sequence ID" value="NZ_SHNP01000008.1"/>
</dbReference>
<feature type="domain" description="2Fe-2S ferredoxin-type" evidence="1">
    <location>
        <begin position="1"/>
        <end position="94"/>
    </location>
</feature>
<comment type="caution">
    <text evidence="2">The sequence shown here is derived from an EMBL/GenBank/DDBJ whole genome shotgun (WGS) entry which is preliminary data.</text>
</comment>
<evidence type="ECO:0000259" key="1">
    <source>
        <dbReference type="PROSITE" id="PS51085"/>
    </source>
</evidence>
<organism evidence="2 3">
    <name type="scientific">Candidatus Seongchinamella marina</name>
    <dbReference type="NCBI Taxonomy" id="2518990"/>
    <lineage>
        <taxon>Bacteria</taxon>
        <taxon>Pseudomonadati</taxon>
        <taxon>Pseudomonadota</taxon>
        <taxon>Gammaproteobacteria</taxon>
        <taxon>Cellvibrionales</taxon>
        <taxon>Halieaceae</taxon>
        <taxon>Seongchinamella</taxon>
    </lineage>
</organism>
<dbReference type="SUPFAM" id="SSF54292">
    <property type="entry name" value="2Fe-2S ferredoxin-like"/>
    <property type="match status" value="1"/>
</dbReference>
<name>A0ABT3T1Q1_9GAMM</name>
<dbReference type="PROSITE" id="PS00197">
    <property type="entry name" value="2FE2S_FER_1"/>
    <property type="match status" value="1"/>
</dbReference>
<evidence type="ECO:0000313" key="3">
    <source>
        <dbReference type="Proteomes" id="UP001143307"/>
    </source>
</evidence>
<dbReference type="InterPro" id="IPR001041">
    <property type="entry name" value="2Fe-2S_ferredoxin-type"/>
</dbReference>
<dbReference type="PROSITE" id="PS51085">
    <property type="entry name" value="2FE2S_FER_2"/>
    <property type="match status" value="1"/>
</dbReference>
<dbReference type="InterPro" id="IPR036010">
    <property type="entry name" value="2Fe-2S_ferredoxin-like_sf"/>
</dbReference>
<proteinExistence type="predicted"/>
<protein>
    <submittedName>
        <fullName evidence="2">2Fe-2S iron-sulfur cluster binding domain-containing protein</fullName>
    </submittedName>
</protein>